<dbReference type="KEGG" id="more:E1B28_000587"/>
<feature type="region of interest" description="Disordered" evidence="1">
    <location>
        <begin position="376"/>
        <end position="403"/>
    </location>
</feature>
<proteinExistence type="predicted"/>
<dbReference type="EMBL" id="CM032181">
    <property type="protein sequence ID" value="KAG7098673.1"/>
    <property type="molecule type" value="Genomic_DNA"/>
</dbReference>
<organism evidence="3 4">
    <name type="scientific">Marasmius oreades</name>
    <name type="common">fairy-ring Marasmius</name>
    <dbReference type="NCBI Taxonomy" id="181124"/>
    <lineage>
        <taxon>Eukaryota</taxon>
        <taxon>Fungi</taxon>
        <taxon>Dikarya</taxon>
        <taxon>Basidiomycota</taxon>
        <taxon>Agaricomycotina</taxon>
        <taxon>Agaricomycetes</taxon>
        <taxon>Agaricomycetidae</taxon>
        <taxon>Agaricales</taxon>
        <taxon>Marasmiineae</taxon>
        <taxon>Marasmiaceae</taxon>
        <taxon>Marasmius</taxon>
    </lineage>
</organism>
<evidence type="ECO:0000313" key="3">
    <source>
        <dbReference type="EMBL" id="KAG7098673.1"/>
    </source>
</evidence>
<dbReference type="Pfam" id="PF04059">
    <property type="entry name" value="RRM_2"/>
    <property type="match status" value="1"/>
</dbReference>
<feature type="region of interest" description="Disordered" evidence="1">
    <location>
        <begin position="1"/>
        <end position="43"/>
    </location>
</feature>
<sequence>MPASLPNIWLPPSSRPTDPMQLNLNKPSLLTPPLTPRSSLGSVATDPKVSRVLSVSPIPSAVEDAYLNFTLRISLKPPGGNPIHSVYRTSEENGRVVVLNDPRDAVALQQILKTPPKYIKQYLQDKQVTTAFLSVDQFVELCGPHPVADALRSPAFRISVVPTDGDPEPSVKAFLESKGTLCSFHCQDQYIFEAEYFNLNDTSALWDLFKASPVVTSTFTLFMSWPGAKLEPNEVIYSTTPMQPSPSYTFPNVPSPTTFVPPPPHMLTPHPFPLPPPLPHIMSPPPPPVFFHGPGTPPLPFQQAPMFFSHNGWYDCLPGVPGPPPPVTEYWAPAPPPQPIHNETGFVDAALANLTLREHQRHPVRVQALAIANTDKNPSEVAQAESSQPSSPNIGSPSLPTSTPKCNLLSIPRISSGVDTRTTIMVKNIPNKMNCDDLIRFIGGVVERRFDFVYLRMDFSNNCNFGYAFVNFITVEDLLKFAKAKLGRKWNMFQSEKVLEMCYANYQYVLSSRDWVAAE</sequence>
<feature type="compositionally biased region" description="Low complexity" evidence="1">
    <location>
        <begin position="27"/>
        <end position="42"/>
    </location>
</feature>
<dbReference type="RefSeq" id="XP_043015143.1">
    <property type="nucleotide sequence ID" value="XM_043146441.1"/>
</dbReference>
<dbReference type="InterPro" id="IPR012677">
    <property type="entry name" value="Nucleotide-bd_a/b_plait_sf"/>
</dbReference>
<dbReference type="AlphaFoldDB" id="A0A9P7V1S9"/>
<dbReference type="InterPro" id="IPR035979">
    <property type="entry name" value="RBD_domain_sf"/>
</dbReference>
<feature type="compositionally biased region" description="Polar residues" evidence="1">
    <location>
        <begin position="384"/>
        <end position="403"/>
    </location>
</feature>
<name>A0A9P7V1S9_9AGAR</name>
<evidence type="ECO:0000313" key="4">
    <source>
        <dbReference type="Proteomes" id="UP001049176"/>
    </source>
</evidence>
<dbReference type="GO" id="GO:0003676">
    <property type="term" value="F:nucleic acid binding"/>
    <property type="evidence" value="ECO:0007669"/>
    <property type="project" value="InterPro"/>
</dbReference>
<dbReference type="SUPFAM" id="SSF54928">
    <property type="entry name" value="RNA-binding domain, RBD"/>
    <property type="match status" value="1"/>
</dbReference>
<evidence type="ECO:0000259" key="2">
    <source>
        <dbReference type="Pfam" id="PF04059"/>
    </source>
</evidence>
<protein>
    <recommendedName>
        <fullName evidence="2">Mei2-like C-terminal RNA recognition motif domain-containing protein</fullName>
    </recommendedName>
</protein>
<keyword evidence="4" id="KW-1185">Reference proteome</keyword>
<dbReference type="GeneID" id="66069663"/>
<dbReference type="OrthoDB" id="417481at2759"/>
<comment type="caution">
    <text evidence="3">The sequence shown here is derived from an EMBL/GenBank/DDBJ whole genome shotgun (WGS) entry which is preliminary data.</text>
</comment>
<feature type="domain" description="Mei2-like C-terminal RNA recognition motif" evidence="2">
    <location>
        <begin position="421"/>
        <end position="507"/>
    </location>
</feature>
<reference evidence="3" key="1">
    <citation type="journal article" date="2021" name="Genome Biol. Evol.">
        <title>The assembled and annotated genome of the fairy-ring fungus Marasmius oreades.</title>
        <authorList>
            <person name="Hiltunen M."/>
            <person name="Ament-Velasquez S.L."/>
            <person name="Johannesson H."/>
        </authorList>
    </citation>
    <scope>NUCLEOTIDE SEQUENCE</scope>
    <source>
        <strain evidence="3">03SP1</strain>
    </source>
</reference>
<evidence type="ECO:0000256" key="1">
    <source>
        <dbReference type="SAM" id="MobiDB-lite"/>
    </source>
</evidence>
<dbReference type="Gene3D" id="3.30.70.330">
    <property type="match status" value="1"/>
</dbReference>
<dbReference type="InterPro" id="IPR007201">
    <property type="entry name" value="Mei2-like_Rrm_C"/>
</dbReference>
<gene>
    <name evidence="3" type="ORF">E1B28_000587</name>
</gene>
<dbReference type="Proteomes" id="UP001049176">
    <property type="component" value="Chromosome 1"/>
</dbReference>
<accession>A0A9P7V1S9</accession>